<evidence type="ECO:0000259" key="14">
    <source>
        <dbReference type="Pfam" id="PF07715"/>
    </source>
</evidence>
<comment type="similarity">
    <text evidence="10 11">Belongs to the TonB-dependent receptor family.</text>
</comment>
<keyword evidence="12" id="KW-1133">Transmembrane helix</keyword>
<evidence type="ECO:0000256" key="3">
    <source>
        <dbReference type="ARBA" id="ARBA00022452"/>
    </source>
</evidence>
<evidence type="ECO:0000256" key="1">
    <source>
        <dbReference type="ARBA" id="ARBA00004571"/>
    </source>
</evidence>
<feature type="transmembrane region" description="Helical" evidence="12">
    <location>
        <begin position="9"/>
        <end position="27"/>
    </location>
</feature>
<dbReference type="GO" id="GO:0009279">
    <property type="term" value="C:cell outer membrane"/>
    <property type="evidence" value="ECO:0007669"/>
    <property type="project" value="UniProtKB-SubCell"/>
</dbReference>
<keyword evidence="4 10" id="KW-0812">Transmembrane</keyword>
<dbReference type="Pfam" id="PF07715">
    <property type="entry name" value="Plug"/>
    <property type="match status" value="1"/>
</dbReference>
<evidence type="ECO:0000256" key="12">
    <source>
        <dbReference type="SAM" id="Phobius"/>
    </source>
</evidence>
<protein>
    <recommendedName>
        <fullName evidence="17">TonB-dependent receptor</fullName>
    </recommendedName>
</protein>
<evidence type="ECO:0000256" key="5">
    <source>
        <dbReference type="ARBA" id="ARBA00022729"/>
    </source>
</evidence>
<comment type="caution">
    <text evidence="15">The sequence shown here is derived from an EMBL/GenBank/DDBJ whole genome shotgun (WGS) entry which is preliminary data.</text>
</comment>
<accession>A0A833L233</accession>
<dbReference type="Gene3D" id="2.170.130.10">
    <property type="entry name" value="TonB-dependent receptor, plug domain"/>
    <property type="match status" value="1"/>
</dbReference>
<gene>
    <name evidence="15" type="ORF">FD145_349</name>
</gene>
<dbReference type="InterPro" id="IPR037066">
    <property type="entry name" value="Plug_dom_sf"/>
</dbReference>
<evidence type="ECO:0000256" key="11">
    <source>
        <dbReference type="RuleBase" id="RU003357"/>
    </source>
</evidence>
<evidence type="ECO:0000256" key="7">
    <source>
        <dbReference type="ARBA" id="ARBA00023136"/>
    </source>
</evidence>
<keyword evidence="6 11" id="KW-0798">TonB box</keyword>
<dbReference type="InterPro" id="IPR000531">
    <property type="entry name" value="Beta-barrel_TonB"/>
</dbReference>
<dbReference type="Pfam" id="PF00593">
    <property type="entry name" value="TonB_dep_Rec_b-barrel"/>
    <property type="match status" value="1"/>
</dbReference>
<dbReference type="AlphaFoldDB" id="A0A833L233"/>
<evidence type="ECO:0000256" key="6">
    <source>
        <dbReference type="ARBA" id="ARBA00023077"/>
    </source>
</evidence>
<evidence type="ECO:0000256" key="10">
    <source>
        <dbReference type="PROSITE-ProRule" id="PRU01360"/>
    </source>
</evidence>
<evidence type="ECO:0008006" key="17">
    <source>
        <dbReference type="Google" id="ProtNLM"/>
    </source>
</evidence>
<dbReference type="InterPro" id="IPR039426">
    <property type="entry name" value="TonB-dep_rcpt-like"/>
</dbReference>
<evidence type="ECO:0000313" key="16">
    <source>
        <dbReference type="Proteomes" id="UP000488506"/>
    </source>
</evidence>
<reference evidence="15 16" key="1">
    <citation type="submission" date="2019-12" db="EMBL/GenBank/DDBJ databases">
        <authorList>
            <person name="Wolfe R."/>
            <person name="Danczak R."/>
            <person name="Wilkins M."/>
        </authorList>
    </citation>
    <scope>NUCLEOTIDE SEQUENCE [LARGE SCALE GENOMIC DNA]</scope>
    <source>
        <strain evidence="15">X2_MaxBin.013</strain>
    </source>
</reference>
<keyword evidence="8" id="KW-0675">Receptor</keyword>
<dbReference type="EMBL" id="WPAF01000003">
    <property type="protein sequence ID" value="KAF0134968.1"/>
    <property type="molecule type" value="Genomic_DNA"/>
</dbReference>
<dbReference type="Gene3D" id="2.40.170.20">
    <property type="entry name" value="TonB-dependent receptor, beta-barrel domain"/>
    <property type="match status" value="1"/>
</dbReference>
<keyword evidence="3 10" id="KW-1134">Transmembrane beta strand</keyword>
<dbReference type="PROSITE" id="PS52016">
    <property type="entry name" value="TONB_DEPENDENT_REC_3"/>
    <property type="match status" value="1"/>
</dbReference>
<organism evidence="15 16">
    <name type="scientific">Candidatus Saganbacteria bacterium</name>
    <dbReference type="NCBI Taxonomy" id="2575572"/>
    <lineage>
        <taxon>Bacteria</taxon>
        <taxon>Bacillati</taxon>
        <taxon>Saganbacteria</taxon>
    </lineage>
</organism>
<name>A0A833L233_UNCSA</name>
<dbReference type="GO" id="GO:0015344">
    <property type="term" value="F:siderophore uptake transmembrane transporter activity"/>
    <property type="evidence" value="ECO:0007669"/>
    <property type="project" value="TreeGrafter"/>
</dbReference>
<keyword evidence="7 10" id="KW-0472">Membrane</keyword>
<dbReference type="InterPro" id="IPR036942">
    <property type="entry name" value="Beta-barrel_TonB_sf"/>
</dbReference>
<evidence type="ECO:0000256" key="8">
    <source>
        <dbReference type="ARBA" id="ARBA00023170"/>
    </source>
</evidence>
<evidence type="ECO:0000259" key="13">
    <source>
        <dbReference type="Pfam" id="PF00593"/>
    </source>
</evidence>
<dbReference type="PANTHER" id="PTHR30069:SF29">
    <property type="entry name" value="HEMOGLOBIN AND HEMOGLOBIN-HAPTOGLOBIN-BINDING PROTEIN 1-RELATED"/>
    <property type="match status" value="1"/>
</dbReference>
<evidence type="ECO:0000256" key="2">
    <source>
        <dbReference type="ARBA" id="ARBA00022448"/>
    </source>
</evidence>
<feature type="domain" description="TonB-dependent receptor plug" evidence="14">
    <location>
        <begin position="66"/>
        <end position="171"/>
    </location>
</feature>
<dbReference type="PANTHER" id="PTHR30069">
    <property type="entry name" value="TONB-DEPENDENT OUTER MEMBRANE RECEPTOR"/>
    <property type="match status" value="1"/>
</dbReference>
<evidence type="ECO:0000256" key="4">
    <source>
        <dbReference type="ARBA" id="ARBA00022692"/>
    </source>
</evidence>
<dbReference type="InterPro" id="IPR012910">
    <property type="entry name" value="Plug_dom"/>
</dbReference>
<feature type="domain" description="TonB-dependent receptor-like beta-barrel" evidence="13">
    <location>
        <begin position="211"/>
        <end position="570"/>
    </location>
</feature>
<keyword evidence="5" id="KW-0732">Signal</keyword>
<proteinExistence type="inferred from homology"/>
<sequence>MLNQTSRNLIIKFILSALFINCLFIIGNCLPLAGQSTQIGTSAFGAPRYYGQELIVTAAKIPQLISESSASITVVTKEEIKASGATNVADALRFVSGLDVKSTGYPAGEITLRLRGSTSDQVLLLVDGRRINSPQGGWNQFDSISLNNIEKIEVVRGPASALYGADAVGGVINVISKKGIEPETKISASLSSYDTQNYSFAHSLSEGAISGFFALESMKSNGHRANSDYSGQDFSGKLNFEMREKVNIALSTNYYQMEKGIPNTIITPSLTDRQTDKKNHLELSGNIENLEIRAYQNQFDRLFFSTANSRHKNWTEGLEVELKSPFLISGVELRRDQIESTENSRHAVYNLASFLQKEINFNKLLKVVLGVRGDEHSTFGGVISPRLGLVYHPVASTTLRSSWGGSFRAPNFDDLYWPTTTWAAGNLNLKPERAQTFDIGIDQQFNTLTTASLGWFSSEVKDMIDWAPDSGGTWRPSNVYAAKLQGVEVELKRKFSSLLSGFINYTYLKAVNSSTNNELIYKPNNKANIGLRFDNTRQTAYLNLRFVDKQFTDVTNTDILPSYTVVDTGLESAPFIIKINNLFDINYQESRDYPMPGRTYTLGIAHNY</sequence>
<dbReference type="GO" id="GO:0044718">
    <property type="term" value="P:siderophore transmembrane transport"/>
    <property type="evidence" value="ECO:0007669"/>
    <property type="project" value="TreeGrafter"/>
</dbReference>
<evidence type="ECO:0000313" key="15">
    <source>
        <dbReference type="EMBL" id="KAF0134968.1"/>
    </source>
</evidence>
<comment type="subcellular location">
    <subcellularLocation>
        <location evidence="1 10">Cell outer membrane</location>
        <topology evidence="1 10">Multi-pass membrane protein</topology>
    </subcellularLocation>
</comment>
<keyword evidence="2 10" id="KW-0813">Transport</keyword>
<keyword evidence="9 10" id="KW-0998">Cell outer membrane</keyword>
<dbReference type="Proteomes" id="UP000488506">
    <property type="component" value="Unassembled WGS sequence"/>
</dbReference>
<dbReference type="CDD" id="cd01347">
    <property type="entry name" value="ligand_gated_channel"/>
    <property type="match status" value="1"/>
</dbReference>
<evidence type="ECO:0000256" key="9">
    <source>
        <dbReference type="ARBA" id="ARBA00023237"/>
    </source>
</evidence>
<dbReference type="SUPFAM" id="SSF56935">
    <property type="entry name" value="Porins"/>
    <property type="match status" value="1"/>
</dbReference>